<reference evidence="2 3" key="1">
    <citation type="submission" date="2021-05" db="EMBL/GenBank/DDBJ databases">
        <title>Roseococcus sp. XZZS9, whole genome shotgun sequencing project.</title>
        <authorList>
            <person name="Zhao G."/>
            <person name="Shen L."/>
        </authorList>
    </citation>
    <scope>NUCLEOTIDE SEQUENCE [LARGE SCALE GENOMIC DNA]</scope>
    <source>
        <strain evidence="2 3">XZZS9</strain>
    </source>
</reference>
<dbReference type="EMBL" id="JAHCDA010000001">
    <property type="protein sequence ID" value="MBS7810645.1"/>
    <property type="molecule type" value="Genomic_DNA"/>
</dbReference>
<evidence type="ECO:0000256" key="1">
    <source>
        <dbReference type="SAM" id="Phobius"/>
    </source>
</evidence>
<dbReference type="Proteomes" id="UP000766336">
    <property type="component" value="Unassembled WGS sequence"/>
</dbReference>
<keyword evidence="1" id="KW-1133">Transmembrane helix</keyword>
<organism evidence="2 3">
    <name type="scientific">Roseococcus pinisoli</name>
    <dbReference type="NCBI Taxonomy" id="2835040"/>
    <lineage>
        <taxon>Bacteria</taxon>
        <taxon>Pseudomonadati</taxon>
        <taxon>Pseudomonadota</taxon>
        <taxon>Alphaproteobacteria</taxon>
        <taxon>Acetobacterales</taxon>
        <taxon>Roseomonadaceae</taxon>
        <taxon>Roseococcus</taxon>
    </lineage>
</organism>
<evidence type="ECO:0000313" key="3">
    <source>
        <dbReference type="Proteomes" id="UP000766336"/>
    </source>
</evidence>
<keyword evidence="3" id="KW-1185">Reference proteome</keyword>
<evidence type="ECO:0000313" key="2">
    <source>
        <dbReference type="EMBL" id="MBS7810645.1"/>
    </source>
</evidence>
<proteinExistence type="predicted"/>
<feature type="transmembrane region" description="Helical" evidence="1">
    <location>
        <begin position="14"/>
        <end position="33"/>
    </location>
</feature>
<gene>
    <name evidence="2" type="ORF">KHU32_06830</name>
</gene>
<comment type="caution">
    <text evidence="2">The sequence shown here is derived from an EMBL/GenBank/DDBJ whole genome shotgun (WGS) entry which is preliminary data.</text>
</comment>
<keyword evidence="1" id="KW-0472">Membrane</keyword>
<sequence>MTSSSPRKLSVDPAWIALFVAALVLLAVSTWLARTRPDSRAEATPAAVVPNPLETRLTELTARLAANEAALAQLRARPAGDPAALAALAQRIERTRTTDSEALDARLKTLEDGLSQRTGAADVALGRRIEAVEQNATRQAEADQALGRRMDMVEQGLAHRAEATQAEIRRIEAAERGLAERTAGELALTRRVEAIDQSGAQRAAQIEQTVTQRLAALDQSTTQRLAPLQDALSRLSAAEARTTRLGAVDALRTLLDAGQPLGTALPGLGSAPPAPLARFATATPPTEAALRLSFEQAVRQARAIPASPQESLTARLNSLLTVRRGDEVIWGDASEVQIEQARRALEAGDLDATLAALGRLPEANRQALRGWIDEAQALVAVRAALRSLAAG</sequence>
<dbReference type="RefSeq" id="WP_213669255.1">
    <property type="nucleotide sequence ID" value="NZ_JAHCDA010000001.1"/>
</dbReference>
<keyword evidence="1" id="KW-0812">Transmembrane</keyword>
<accession>A0ABS5QAB6</accession>
<protein>
    <submittedName>
        <fullName evidence="2">Uncharacterized protein</fullName>
    </submittedName>
</protein>
<name>A0ABS5QAB6_9PROT</name>